<evidence type="ECO:0000313" key="2">
    <source>
        <dbReference type="EMBL" id="KAF7496293.1"/>
    </source>
</evidence>
<dbReference type="SMART" id="SM00232">
    <property type="entry name" value="JAB_MPN"/>
    <property type="match status" value="1"/>
</dbReference>
<reference evidence="2" key="2">
    <citation type="submission" date="2020-01" db="EMBL/GenBank/DDBJ databases">
        <authorList>
            <person name="Korhonen P.K.K."/>
            <person name="Guangxu M.G."/>
            <person name="Wang T.W."/>
            <person name="Stroehlein A.J.S."/>
            <person name="Young N.D."/>
            <person name="Ang C.-S.A."/>
            <person name="Fernando D.W.F."/>
            <person name="Lu H.L."/>
            <person name="Taylor S.T."/>
            <person name="Ehtesham M.E.M."/>
            <person name="Najaraj S.H.N."/>
            <person name="Harsha G.H.G."/>
            <person name="Madugundu A.M."/>
            <person name="Renuse S.R."/>
            <person name="Holt D.H."/>
            <person name="Pandey A.P."/>
            <person name="Papenfuss A.P."/>
            <person name="Gasser R.B.G."/>
            <person name="Fischer K.F."/>
        </authorList>
    </citation>
    <scope>NUCLEOTIDE SEQUENCE</scope>
    <source>
        <strain evidence="2">SSS_KF_BRIS2020</strain>
    </source>
</reference>
<accession>A0A834RGT0</accession>
<dbReference type="Gene3D" id="3.40.140.10">
    <property type="entry name" value="Cytidine Deaminase, domain 2"/>
    <property type="match status" value="1"/>
</dbReference>
<dbReference type="OrthoDB" id="7464992at2759"/>
<reference evidence="3" key="3">
    <citation type="submission" date="2022-06" db="UniProtKB">
        <authorList>
            <consortium name="EnsemblMetazoa"/>
        </authorList>
    </citation>
    <scope>IDENTIFICATION</scope>
</reference>
<evidence type="ECO:0000259" key="1">
    <source>
        <dbReference type="PROSITE" id="PS50249"/>
    </source>
</evidence>
<dbReference type="EnsemblMetazoa" id="SSS_6962s_mrna">
    <property type="protein sequence ID" value="KAF7496293.1"/>
    <property type="gene ID" value="SSS_6962"/>
</dbReference>
<dbReference type="PROSITE" id="PS50249">
    <property type="entry name" value="MPN"/>
    <property type="match status" value="1"/>
</dbReference>
<dbReference type="Pfam" id="PF01398">
    <property type="entry name" value="JAB"/>
    <property type="match status" value="1"/>
</dbReference>
<dbReference type="EMBL" id="WVUK01000012">
    <property type="protein sequence ID" value="KAF7496293.1"/>
    <property type="molecule type" value="Genomic_DNA"/>
</dbReference>
<feature type="domain" description="MPN" evidence="1">
    <location>
        <begin position="137"/>
        <end position="273"/>
    </location>
</feature>
<sequence>MKTKININVENVENRFNRSQTFNQMNGFTSNPKSKSTDLELNSMTSDKISDKTFKHHLKMNSKDFELLASAKLKGKRRLTKISDKITSTDQSSRKKISNESLTSMNSYYDPSKKTRDPFDLIDYQKFQNGTSQPFIVKIKLDALALMDLHAHCFHTEVIGCLGGFYCKVTRTLHILAAEPCYSIENHETECEMDPVSQALVLEKLERKNLQMVGWYHSHPTFSPKPSVRDIDTQNYYQKIFKNPPRSKAKNTNQIDLSENFDSSESLQNEFSGLKDSVHESDSHPFVAFIISPFIPYDGRVSTLTSKSFTRFQAIIDRPIDAKFYANNRIYSYHHAYNKSFCYFTPELNNILSSSIKCFWVADSKIKTHLKQRNLLVPYEMEINLIRDENFIPSISNGLSEMCLWLLQNYSLNESMVKLFKRYTRIGSINVTYLEKMIASLSYHLQNPSVLHLCTEFECERVRMECVSILMKELVENKNFSSDDNDGKL</sequence>
<protein>
    <submittedName>
        <fullName evidence="2">Histone H2A deubiquitinase MYSM1</fullName>
    </submittedName>
</protein>
<proteinExistence type="predicted"/>
<dbReference type="InterPro" id="IPR000555">
    <property type="entry name" value="JAMM/MPN+_dom"/>
</dbReference>
<dbReference type="InterPro" id="IPR050242">
    <property type="entry name" value="JAMM_MPN+_peptidase_M67A"/>
</dbReference>
<dbReference type="SUPFAM" id="SSF102712">
    <property type="entry name" value="JAB1/MPN domain"/>
    <property type="match status" value="1"/>
</dbReference>
<evidence type="ECO:0000313" key="4">
    <source>
        <dbReference type="Proteomes" id="UP000070412"/>
    </source>
</evidence>
<dbReference type="Proteomes" id="UP000070412">
    <property type="component" value="Unassembled WGS sequence"/>
</dbReference>
<dbReference type="InterPro" id="IPR037518">
    <property type="entry name" value="MPN"/>
</dbReference>
<keyword evidence="4" id="KW-1185">Reference proteome</keyword>
<evidence type="ECO:0000313" key="3">
    <source>
        <dbReference type="EnsemblMetazoa" id="KAF7496293.1"/>
    </source>
</evidence>
<dbReference type="GO" id="GO:0008237">
    <property type="term" value="F:metallopeptidase activity"/>
    <property type="evidence" value="ECO:0007669"/>
    <property type="project" value="InterPro"/>
</dbReference>
<dbReference type="AlphaFoldDB" id="A0A834RGT0"/>
<gene>
    <name evidence="2" type="ORF">SSS_6962</name>
</gene>
<dbReference type="PANTHER" id="PTHR10410">
    <property type="entry name" value="EUKARYOTIC TRANSLATION INITIATION FACTOR 3 -RELATED"/>
    <property type="match status" value="1"/>
</dbReference>
<name>A0A834RGT0_SARSC</name>
<organism evidence="2">
    <name type="scientific">Sarcoptes scabiei</name>
    <name type="common">Itch mite</name>
    <name type="synonym">Acarus scabiei</name>
    <dbReference type="NCBI Taxonomy" id="52283"/>
    <lineage>
        <taxon>Eukaryota</taxon>
        <taxon>Metazoa</taxon>
        <taxon>Ecdysozoa</taxon>
        <taxon>Arthropoda</taxon>
        <taxon>Chelicerata</taxon>
        <taxon>Arachnida</taxon>
        <taxon>Acari</taxon>
        <taxon>Acariformes</taxon>
        <taxon>Sarcoptiformes</taxon>
        <taxon>Astigmata</taxon>
        <taxon>Psoroptidia</taxon>
        <taxon>Sarcoptoidea</taxon>
        <taxon>Sarcoptidae</taxon>
        <taxon>Sarcoptinae</taxon>
        <taxon>Sarcoptes</taxon>
    </lineage>
</organism>
<reference evidence="4" key="1">
    <citation type="journal article" date="2020" name="PLoS Negl. Trop. Dis.">
        <title>High-quality nuclear genome for Sarcoptes scabiei-A critical resource for a neglected parasite.</title>
        <authorList>
            <person name="Korhonen P.K."/>
            <person name="Gasser R.B."/>
            <person name="Ma G."/>
            <person name="Wang T."/>
            <person name="Stroehlein A.J."/>
            <person name="Young N.D."/>
            <person name="Ang C.S."/>
            <person name="Fernando D.D."/>
            <person name="Lu H.C."/>
            <person name="Taylor S."/>
            <person name="Reynolds S.L."/>
            <person name="Mofiz E."/>
            <person name="Najaraj S.H."/>
            <person name="Gowda H."/>
            <person name="Madugundu A."/>
            <person name="Renuse S."/>
            <person name="Holt D."/>
            <person name="Pandey A."/>
            <person name="Papenfuss A.T."/>
            <person name="Fischer K."/>
        </authorList>
    </citation>
    <scope>NUCLEOTIDE SEQUENCE [LARGE SCALE GENOMIC DNA]</scope>
</reference>